<evidence type="ECO:0000256" key="1">
    <source>
        <dbReference type="SAM" id="MobiDB-lite"/>
    </source>
</evidence>
<dbReference type="EnsemblPlants" id="TuG1812G0100002622.01.T02">
    <property type="protein sequence ID" value="TuG1812G0100002622.01.T02"/>
    <property type="gene ID" value="TuG1812G0100002622.01"/>
</dbReference>
<accession>A0A8R7P2Y2</accession>
<dbReference type="Proteomes" id="UP000015106">
    <property type="component" value="Chromosome 1"/>
</dbReference>
<proteinExistence type="predicted"/>
<evidence type="ECO:0000313" key="2">
    <source>
        <dbReference type="EnsemblPlants" id="TuG1812G0100002622.01.T02"/>
    </source>
</evidence>
<dbReference type="Gramene" id="TuG1812G0100002622.01.T02">
    <property type="protein sequence ID" value="TuG1812G0100002622.01.T02"/>
    <property type="gene ID" value="TuG1812G0100002622.01"/>
</dbReference>
<feature type="compositionally biased region" description="Basic residues" evidence="1">
    <location>
        <begin position="141"/>
        <end position="161"/>
    </location>
</feature>
<feature type="compositionally biased region" description="Basic and acidic residues" evidence="1">
    <location>
        <begin position="176"/>
        <end position="187"/>
    </location>
</feature>
<name>A0A8R7P2Y2_TRIUA</name>
<reference evidence="3" key="1">
    <citation type="journal article" date="2013" name="Nature">
        <title>Draft genome of the wheat A-genome progenitor Triticum urartu.</title>
        <authorList>
            <person name="Ling H.Q."/>
            <person name="Zhao S."/>
            <person name="Liu D."/>
            <person name="Wang J."/>
            <person name="Sun H."/>
            <person name="Zhang C."/>
            <person name="Fan H."/>
            <person name="Li D."/>
            <person name="Dong L."/>
            <person name="Tao Y."/>
            <person name="Gao C."/>
            <person name="Wu H."/>
            <person name="Li Y."/>
            <person name="Cui Y."/>
            <person name="Guo X."/>
            <person name="Zheng S."/>
            <person name="Wang B."/>
            <person name="Yu K."/>
            <person name="Liang Q."/>
            <person name="Yang W."/>
            <person name="Lou X."/>
            <person name="Chen J."/>
            <person name="Feng M."/>
            <person name="Jian J."/>
            <person name="Zhang X."/>
            <person name="Luo G."/>
            <person name="Jiang Y."/>
            <person name="Liu J."/>
            <person name="Wang Z."/>
            <person name="Sha Y."/>
            <person name="Zhang B."/>
            <person name="Wu H."/>
            <person name="Tang D."/>
            <person name="Shen Q."/>
            <person name="Xue P."/>
            <person name="Zou S."/>
            <person name="Wang X."/>
            <person name="Liu X."/>
            <person name="Wang F."/>
            <person name="Yang Y."/>
            <person name="An X."/>
            <person name="Dong Z."/>
            <person name="Zhang K."/>
            <person name="Zhang X."/>
            <person name="Luo M.C."/>
            <person name="Dvorak J."/>
            <person name="Tong Y."/>
            <person name="Wang J."/>
            <person name="Yang H."/>
            <person name="Li Z."/>
            <person name="Wang D."/>
            <person name="Zhang A."/>
            <person name="Wang J."/>
        </authorList>
    </citation>
    <scope>NUCLEOTIDE SEQUENCE</scope>
    <source>
        <strain evidence="3">cv. G1812</strain>
    </source>
</reference>
<sequence length="193" mass="22462">MTARYRIVLHPPPFPPHSSPLLRQQGAGGAPPLNKTLNPDRKLSRRHVVLQRRPRQPSLPARAELLRGAPRLRGGGRGVGVPPHRAPRPRPQHRRRGGGAPPLGRARRRRPPRRRGRGHPRGRGRRGEQGRARRLRPDAPRHRRRRRRLHELRSPRRRRPLRPAPREVHGQGSQSSRKDHKEQHSWTEQKQQW</sequence>
<feature type="compositionally biased region" description="Low complexity" evidence="1">
    <location>
        <begin position="59"/>
        <end position="72"/>
    </location>
</feature>
<reference evidence="2" key="3">
    <citation type="submission" date="2022-06" db="UniProtKB">
        <authorList>
            <consortium name="EnsemblPlants"/>
        </authorList>
    </citation>
    <scope>IDENTIFICATION</scope>
</reference>
<reference evidence="2" key="2">
    <citation type="submission" date="2018-03" db="EMBL/GenBank/DDBJ databases">
        <title>The Triticum urartu genome reveals the dynamic nature of wheat genome evolution.</title>
        <authorList>
            <person name="Ling H."/>
            <person name="Ma B."/>
            <person name="Shi X."/>
            <person name="Liu H."/>
            <person name="Dong L."/>
            <person name="Sun H."/>
            <person name="Cao Y."/>
            <person name="Gao Q."/>
            <person name="Zheng S."/>
            <person name="Li Y."/>
            <person name="Yu Y."/>
            <person name="Du H."/>
            <person name="Qi M."/>
            <person name="Li Y."/>
            <person name="Yu H."/>
            <person name="Cui Y."/>
            <person name="Wang N."/>
            <person name="Chen C."/>
            <person name="Wu H."/>
            <person name="Zhao Y."/>
            <person name="Zhang J."/>
            <person name="Li Y."/>
            <person name="Zhou W."/>
            <person name="Zhang B."/>
            <person name="Hu W."/>
            <person name="Eijk M."/>
            <person name="Tang J."/>
            <person name="Witsenboer H."/>
            <person name="Zhao S."/>
            <person name="Li Z."/>
            <person name="Zhang A."/>
            <person name="Wang D."/>
            <person name="Liang C."/>
        </authorList>
    </citation>
    <scope>NUCLEOTIDE SEQUENCE [LARGE SCALE GENOMIC DNA]</scope>
    <source>
        <strain evidence="2">cv. G1812</strain>
    </source>
</reference>
<dbReference type="AlphaFoldDB" id="A0A8R7P2Y2"/>
<organism evidence="2 3">
    <name type="scientific">Triticum urartu</name>
    <name type="common">Red wild einkorn</name>
    <name type="synonym">Crithodium urartu</name>
    <dbReference type="NCBI Taxonomy" id="4572"/>
    <lineage>
        <taxon>Eukaryota</taxon>
        <taxon>Viridiplantae</taxon>
        <taxon>Streptophyta</taxon>
        <taxon>Embryophyta</taxon>
        <taxon>Tracheophyta</taxon>
        <taxon>Spermatophyta</taxon>
        <taxon>Magnoliopsida</taxon>
        <taxon>Liliopsida</taxon>
        <taxon>Poales</taxon>
        <taxon>Poaceae</taxon>
        <taxon>BOP clade</taxon>
        <taxon>Pooideae</taxon>
        <taxon>Triticodae</taxon>
        <taxon>Triticeae</taxon>
        <taxon>Triticinae</taxon>
        <taxon>Triticum</taxon>
    </lineage>
</organism>
<feature type="compositionally biased region" description="Basic residues" evidence="1">
    <location>
        <begin position="85"/>
        <end position="97"/>
    </location>
</feature>
<evidence type="ECO:0000313" key="3">
    <source>
        <dbReference type="Proteomes" id="UP000015106"/>
    </source>
</evidence>
<feature type="compositionally biased region" description="Basic residues" evidence="1">
    <location>
        <begin position="105"/>
        <end position="124"/>
    </location>
</feature>
<protein>
    <submittedName>
        <fullName evidence="2">Uncharacterized protein</fullName>
    </submittedName>
</protein>
<feature type="compositionally biased region" description="Basic residues" evidence="1">
    <location>
        <begin position="43"/>
        <end position="55"/>
    </location>
</feature>
<keyword evidence="3" id="KW-1185">Reference proteome</keyword>
<feature type="region of interest" description="Disordered" evidence="1">
    <location>
        <begin position="1"/>
        <end position="193"/>
    </location>
</feature>
<feature type="compositionally biased region" description="Basic and acidic residues" evidence="1">
    <location>
        <begin position="125"/>
        <end position="140"/>
    </location>
</feature>